<feature type="chain" id="PRO_5040923135" evidence="2">
    <location>
        <begin position="20"/>
        <end position="162"/>
    </location>
</feature>
<evidence type="ECO:0000256" key="1">
    <source>
        <dbReference type="SAM" id="MobiDB-lite"/>
    </source>
</evidence>
<feature type="signal peptide" evidence="2">
    <location>
        <begin position="1"/>
        <end position="19"/>
    </location>
</feature>
<evidence type="ECO:0000256" key="2">
    <source>
        <dbReference type="SAM" id="SignalP"/>
    </source>
</evidence>
<proteinExistence type="predicted"/>
<evidence type="ECO:0000313" key="4">
    <source>
        <dbReference type="Proteomes" id="UP001142648"/>
    </source>
</evidence>
<dbReference type="Proteomes" id="UP001142648">
    <property type="component" value="Unassembled WGS sequence"/>
</dbReference>
<name>A0A9X2W2M4_9SPHN</name>
<protein>
    <submittedName>
        <fullName evidence="3">Uncharacterized protein</fullName>
    </submittedName>
</protein>
<dbReference type="EMBL" id="JAOAMV010000006">
    <property type="protein sequence ID" value="MCT2559838.1"/>
    <property type="molecule type" value="Genomic_DNA"/>
</dbReference>
<accession>A0A9X2W2M4</accession>
<keyword evidence="2" id="KW-0732">Signal</keyword>
<feature type="compositionally biased region" description="Low complexity" evidence="1">
    <location>
        <begin position="122"/>
        <end position="136"/>
    </location>
</feature>
<feature type="region of interest" description="Disordered" evidence="1">
    <location>
        <begin position="119"/>
        <end position="145"/>
    </location>
</feature>
<keyword evidence="4" id="KW-1185">Reference proteome</keyword>
<organism evidence="3 4">
    <name type="scientific">Tsuneonella litorea</name>
    <dbReference type="NCBI Taxonomy" id="2976475"/>
    <lineage>
        <taxon>Bacteria</taxon>
        <taxon>Pseudomonadati</taxon>
        <taxon>Pseudomonadota</taxon>
        <taxon>Alphaproteobacteria</taxon>
        <taxon>Sphingomonadales</taxon>
        <taxon>Erythrobacteraceae</taxon>
        <taxon>Tsuneonella</taxon>
    </lineage>
</organism>
<comment type="caution">
    <text evidence="3">The sequence shown here is derived from an EMBL/GenBank/DDBJ whole genome shotgun (WGS) entry which is preliminary data.</text>
</comment>
<gene>
    <name evidence="3" type="ORF">N0B51_12710</name>
</gene>
<evidence type="ECO:0000313" key="3">
    <source>
        <dbReference type="EMBL" id="MCT2559838.1"/>
    </source>
</evidence>
<sequence>MKPTPWFLGACAFASIAGAVGGATTNTTPIQNAGIGMEMLPERPIAFDRADSGIPEVAPPDHYPMTTPYGRVEVAELSSRGLYAQQRFGWQTARYAPLPEPPLVEEPAAEDRWIGADRAPPELEASPLAAPLEPLELAPPPAGEAGQHRMIDVAATLPGDQG</sequence>
<dbReference type="RefSeq" id="WP_259962820.1">
    <property type="nucleotide sequence ID" value="NZ_JAOAMV010000006.1"/>
</dbReference>
<reference evidence="3" key="1">
    <citation type="submission" date="2022-09" db="EMBL/GenBank/DDBJ databases">
        <title>The genome sequence of Tsuneonella sp. YG55.</title>
        <authorList>
            <person name="Liu Y."/>
        </authorList>
    </citation>
    <scope>NUCLEOTIDE SEQUENCE</scope>
    <source>
        <strain evidence="3">YG55</strain>
    </source>
</reference>
<dbReference type="AlphaFoldDB" id="A0A9X2W2M4"/>